<dbReference type="Gene3D" id="1.10.10.1400">
    <property type="entry name" value="Terminase, small subunit, N-terminal DNA-binding domain, HTH motif"/>
    <property type="match status" value="1"/>
</dbReference>
<dbReference type="OrthoDB" id="5295106at2"/>
<protein>
    <submittedName>
        <fullName evidence="1">Uncharacterized protein</fullName>
    </submittedName>
</protein>
<dbReference type="RefSeq" id="WP_061834058.1">
    <property type="nucleotide sequence ID" value="NZ_LUKE01000001.1"/>
</dbReference>
<evidence type="ECO:0000313" key="2">
    <source>
        <dbReference type="Proteomes" id="UP000075320"/>
    </source>
</evidence>
<evidence type="ECO:0000313" key="1">
    <source>
        <dbReference type="EMBL" id="KYG66494.1"/>
    </source>
</evidence>
<dbReference type="AlphaFoldDB" id="A0A150WQ90"/>
<name>A0A150WQ90_BDEBC</name>
<reference evidence="1 2" key="1">
    <citation type="submission" date="2016-03" db="EMBL/GenBank/DDBJ databases">
        <authorList>
            <person name="Ploux O."/>
        </authorList>
    </citation>
    <scope>NUCLEOTIDE SEQUENCE [LARGE SCALE GENOMIC DNA]</scope>
    <source>
        <strain evidence="1 2">R0</strain>
    </source>
</reference>
<organism evidence="1 2">
    <name type="scientific">Bdellovibrio bacteriovorus</name>
    <dbReference type="NCBI Taxonomy" id="959"/>
    <lineage>
        <taxon>Bacteria</taxon>
        <taxon>Pseudomonadati</taxon>
        <taxon>Bdellovibrionota</taxon>
        <taxon>Bdellovibrionia</taxon>
        <taxon>Bdellovibrionales</taxon>
        <taxon>Pseudobdellovibrionaceae</taxon>
        <taxon>Bdellovibrio</taxon>
    </lineage>
</organism>
<keyword evidence="2" id="KW-1185">Reference proteome</keyword>
<proteinExistence type="predicted"/>
<accession>A0A150WQ90</accession>
<gene>
    <name evidence="1" type="ORF">AZI86_05455</name>
</gene>
<sequence length="108" mass="12428">MRIRQMGFSSRLKAHRHILTLETLKFIVEFLEDRNATQAALRSGIPPTYASRQGQWLKKLPMVVAALEKDLDEYDIQALQKKVREINLRMNECASILGLDEGSEIEED</sequence>
<dbReference type="EMBL" id="LUKE01000001">
    <property type="protein sequence ID" value="KYG66494.1"/>
    <property type="molecule type" value="Genomic_DNA"/>
</dbReference>
<dbReference type="Proteomes" id="UP000075320">
    <property type="component" value="Unassembled WGS sequence"/>
</dbReference>
<comment type="caution">
    <text evidence="1">The sequence shown here is derived from an EMBL/GenBank/DDBJ whole genome shotgun (WGS) entry which is preliminary data.</text>
</comment>
<dbReference type="InterPro" id="IPR038713">
    <property type="entry name" value="Terminase_Gp1_N_sf"/>
</dbReference>